<sequence length="468" mass="53347">MTIKEQHFFEDEKSKSRTYSDMTPPGFNTFRLLESSLGTPRPTKIKLIGSAHGRIKKVLLAIPDYATVIKANEPTDGSALKSLMESLGQSVKFIIFTHEKVRNVVNQWLSEFNHTDFEIVTAENDLNFLIWAEDAYVTGVSGENGKTYLLEPISFHRYGDAVIADYISKATELESFQTPAYFQGGNVLVGDDFYLIGLDYAVKTAFGGIIDTNANEYNFIDKARVVFKTYLDGYKDLIFPYHSLKPAPKKSYELVKIGEEYFLEIKGEGFGTYQPIFHIDMFISLLGRNTLNNKYKLMVGDPSLAIDLINDQHILPNSSYALIGQFNQVAEFLESEGFEIYRNPMPYVYIDKTGKNAYKKKNISENLPNDEAKKILDQMAILGLKQINVRKWYFATSNNNLTEITTEGNKVFLPTYGHGVWKELKVIDEENEKLWKKHDFEVKFLDDFHSLASKSGAAHCISKYIERD</sequence>
<proteinExistence type="predicted"/>
<gene>
    <name evidence="1" type="ORF">EW142_04100</name>
</gene>
<name>A0A4Q8QL64_9FLAO</name>
<accession>A0A4Q8QL64</accession>
<dbReference type="Proteomes" id="UP000291981">
    <property type="component" value="Unassembled WGS sequence"/>
</dbReference>
<dbReference type="Gene3D" id="3.75.10.10">
    <property type="entry name" value="L-arginine/glycine Amidinotransferase, Chain A"/>
    <property type="match status" value="1"/>
</dbReference>
<dbReference type="EMBL" id="SGIU01000001">
    <property type="protein sequence ID" value="TAI48986.1"/>
    <property type="molecule type" value="Genomic_DNA"/>
</dbReference>
<dbReference type="RefSeq" id="WP_130610029.1">
    <property type="nucleotide sequence ID" value="NZ_SGIU01000001.1"/>
</dbReference>
<evidence type="ECO:0000313" key="2">
    <source>
        <dbReference type="Proteomes" id="UP000291981"/>
    </source>
</evidence>
<evidence type="ECO:0000313" key="1">
    <source>
        <dbReference type="EMBL" id="TAI48986.1"/>
    </source>
</evidence>
<dbReference type="AlphaFoldDB" id="A0A4Q8QL64"/>
<dbReference type="SUPFAM" id="SSF55909">
    <property type="entry name" value="Pentein"/>
    <property type="match status" value="1"/>
</dbReference>
<organism evidence="1 2">
    <name type="scientific">Flagellimonas allohymeniacidonis</name>
    <dbReference type="NCBI Taxonomy" id="2517819"/>
    <lineage>
        <taxon>Bacteria</taxon>
        <taxon>Pseudomonadati</taxon>
        <taxon>Bacteroidota</taxon>
        <taxon>Flavobacteriia</taxon>
        <taxon>Flavobacteriales</taxon>
        <taxon>Flavobacteriaceae</taxon>
        <taxon>Flagellimonas</taxon>
    </lineage>
</organism>
<evidence type="ECO:0008006" key="3">
    <source>
        <dbReference type="Google" id="ProtNLM"/>
    </source>
</evidence>
<comment type="caution">
    <text evidence="1">The sequence shown here is derived from an EMBL/GenBank/DDBJ whole genome shotgun (WGS) entry which is preliminary data.</text>
</comment>
<dbReference type="OrthoDB" id="3650527at2"/>
<protein>
    <recommendedName>
        <fullName evidence="3">Arginine deiminase</fullName>
    </recommendedName>
</protein>
<reference evidence="1 2" key="1">
    <citation type="submission" date="2019-02" db="EMBL/GenBank/DDBJ databases">
        <title>Draft genome sequence of Muricauda sp. 176CP4-71.</title>
        <authorList>
            <person name="Park J.-S."/>
        </authorList>
    </citation>
    <scope>NUCLEOTIDE SEQUENCE [LARGE SCALE GENOMIC DNA]</scope>
    <source>
        <strain evidence="1 2">176CP4-71</strain>
    </source>
</reference>
<keyword evidence="2" id="KW-1185">Reference proteome</keyword>